<dbReference type="InterPro" id="IPR043519">
    <property type="entry name" value="NT_sf"/>
</dbReference>
<keyword evidence="6" id="KW-0507">mRNA processing</keyword>
<dbReference type="EMBL" id="BRXW01000494">
    <property type="protein sequence ID" value="GMH60071.1"/>
    <property type="molecule type" value="Genomic_DNA"/>
</dbReference>
<dbReference type="CDD" id="cd05402">
    <property type="entry name" value="NT_PAP_TUTase"/>
    <property type="match status" value="1"/>
</dbReference>
<dbReference type="InterPro" id="IPR007010">
    <property type="entry name" value="PolA_pol_RNA-bd_dom"/>
</dbReference>
<dbReference type="SUPFAM" id="SSF81301">
    <property type="entry name" value="Nucleotidyltransferase"/>
    <property type="match status" value="1"/>
</dbReference>
<dbReference type="InterPro" id="IPR011068">
    <property type="entry name" value="NuclTrfase_I-like_C"/>
</dbReference>
<comment type="similarity">
    <text evidence="4">Belongs to the poly(A) polymerase family.</text>
</comment>
<dbReference type="Pfam" id="PF04926">
    <property type="entry name" value="PAP_RNA-bind"/>
    <property type="match status" value="1"/>
</dbReference>
<evidence type="ECO:0000256" key="11">
    <source>
        <dbReference type="ARBA" id="ARBA00022842"/>
    </source>
</evidence>
<feature type="compositionally biased region" description="Low complexity" evidence="13">
    <location>
        <begin position="135"/>
        <end position="144"/>
    </location>
</feature>
<dbReference type="GO" id="GO:0031123">
    <property type="term" value="P:RNA 3'-end processing"/>
    <property type="evidence" value="ECO:0007669"/>
    <property type="project" value="InterPro"/>
</dbReference>
<evidence type="ECO:0000313" key="18">
    <source>
        <dbReference type="Proteomes" id="UP001165122"/>
    </source>
</evidence>
<evidence type="ECO:0000313" key="17">
    <source>
        <dbReference type="EMBL" id="GMH60071.1"/>
    </source>
</evidence>
<feature type="domain" description="Poly(A) polymerase central" evidence="15">
    <location>
        <begin position="298"/>
        <end position="446"/>
    </location>
</feature>
<dbReference type="PANTHER" id="PTHR10682">
    <property type="entry name" value="POLY A POLYMERASE"/>
    <property type="match status" value="1"/>
</dbReference>
<feature type="compositionally biased region" description="Gly residues" evidence="13">
    <location>
        <begin position="602"/>
        <end position="613"/>
    </location>
</feature>
<feature type="compositionally biased region" description="Basic and acidic residues" evidence="13">
    <location>
        <begin position="59"/>
        <end position="75"/>
    </location>
</feature>
<organism evidence="17 18">
    <name type="scientific">Triparma laevis f. longispina</name>
    <dbReference type="NCBI Taxonomy" id="1714387"/>
    <lineage>
        <taxon>Eukaryota</taxon>
        <taxon>Sar</taxon>
        <taxon>Stramenopiles</taxon>
        <taxon>Ochrophyta</taxon>
        <taxon>Bolidophyceae</taxon>
        <taxon>Parmales</taxon>
        <taxon>Triparmaceae</taxon>
        <taxon>Triparma</taxon>
    </lineage>
</organism>
<evidence type="ECO:0000256" key="12">
    <source>
        <dbReference type="ARBA" id="ARBA00023242"/>
    </source>
</evidence>
<dbReference type="GO" id="GO:0046872">
    <property type="term" value="F:metal ion binding"/>
    <property type="evidence" value="ECO:0007669"/>
    <property type="project" value="UniProtKB-KW"/>
</dbReference>
<dbReference type="SUPFAM" id="SSF101447">
    <property type="entry name" value="Formin homology 2 domain (FH2 domain)"/>
    <property type="match status" value="1"/>
</dbReference>
<keyword evidence="9" id="KW-0547">Nucleotide-binding</keyword>
<keyword evidence="10" id="KW-0067">ATP-binding</keyword>
<feature type="compositionally biased region" description="Basic residues" evidence="13">
    <location>
        <begin position="587"/>
        <end position="600"/>
    </location>
</feature>
<keyword evidence="12" id="KW-0539">Nucleus</keyword>
<evidence type="ECO:0000256" key="7">
    <source>
        <dbReference type="ARBA" id="ARBA00022679"/>
    </source>
</evidence>
<keyword evidence="7" id="KW-0808">Transferase</keyword>
<dbReference type="GO" id="GO:0006397">
    <property type="term" value="P:mRNA processing"/>
    <property type="evidence" value="ECO:0007669"/>
    <property type="project" value="UniProtKB-KW"/>
</dbReference>
<feature type="compositionally biased region" description="Gly residues" evidence="13">
    <location>
        <begin position="569"/>
        <end position="586"/>
    </location>
</feature>
<protein>
    <recommendedName>
        <fullName evidence="5">polynucleotide adenylyltransferase</fullName>
        <ecNumber evidence="5">2.7.7.19</ecNumber>
    </recommendedName>
</protein>
<evidence type="ECO:0000256" key="9">
    <source>
        <dbReference type="ARBA" id="ARBA00022741"/>
    </source>
</evidence>
<comment type="cofactor">
    <cofactor evidence="1">
        <name>Mn(2+)</name>
        <dbReference type="ChEBI" id="CHEBI:29035"/>
    </cofactor>
</comment>
<keyword evidence="11" id="KW-0460">Magnesium</keyword>
<sequence>MPNDHSSSPVLPTSSSSSSSLSPPEVQLTSSGSSSSPTKSTGGESGNTGDDLKVYLPKPIDDKHDEEWEVKRGTELDDFLGNGVEGDDGVEESQRKSILEFLSNVVNETLSSSSSSSSKPPPSEPPLPPAKTWASITSTTTSTSAPPPPPPPPPPPSKSLHPTIIPFGSYALKVHSPSSDIDVLCLASPPPLTPVMSRSQFFSRLKQYFETRMNDDFIISDVTVLINAFTPVMKFKINCIDIDLVYAQIKEENLEEYKNEYLGKETLRGLDAESLRSVNGVLVTNEILSIVGKERGEVFRLALRGIKRWAKGVGIYGNGMGFLGGVNFAIMVAWVCGRFPNAGPARLFQKFFQIYSTWSFPSPILLSPLLLSPPPGWTPQQIWNPTLNPRDAYHLLPIITPCYPSMNSSYNVGKGQLRRIMMEVERGREVVDGVMKGRGGWEEVFRESTFFNRFTNYLEVRCVALTPSDFRRWQRWVESKIRILIAGLEMAAEQGVEVHPFAKFFDVVGKEMEVCGTSFFIGLRSLRTNGDIVDLSFCTNEFLYAVSNWEGRVQGMEIFVQGVSGGMGGSGGGAAGQQKVKGGGGKGKGRARNSRKRNGTRRGNGGGGGGGGNSDENKGNSTTTTTTKGKATTDGFSEAIGSPTKKTRMR</sequence>
<evidence type="ECO:0000256" key="10">
    <source>
        <dbReference type="ARBA" id="ARBA00022840"/>
    </source>
</evidence>
<evidence type="ECO:0000259" key="14">
    <source>
        <dbReference type="Pfam" id="PF04926"/>
    </source>
</evidence>
<evidence type="ECO:0000256" key="13">
    <source>
        <dbReference type="SAM" id="MobiDB-lite"/>
    </source>
</evidence>
<feature type="domain" description="Poly(A) polymerase RNA-binding" evidence="14">
    <location>
        <begin position="449"/>
        <end position="506"/>
    </location>
</feature>
<evidence type="ECO:0000256" key="4">
    <source>
        <dbReference type="ARBA" id="ARBA00010912"/>
    </source>
</evidence>
<evidence type="ECO:0000259" key="16">
    <source>
        <dbReference type="Pfam" id="PF20750"/>
    </source>
</evidence>
<accession>A0A9W6ZY59</accession>
<dbReference type="Gene3D" id="3.30.460.10">
    <property type="entry name" value="Beta Polymerase, domain 2"/>
    <property type="match status" value="1"/>
</dbReference>
<keyword evidence="8" id="KW-0479">Metal-binding</keyword>
<feature type="region of interest" description="Disordered" evidence="13">
    <location>
        <begin position="1"/>
        <end position="96"/>
    </location>
</feature>
<name>A0A9W6ZY59_9STRA</name>
<dbReference type="GO" id="GO:0005634">
    <property type="term" value="C:nucleus"/>
    <property type="evidence" value="ECO:0007669"/>
    <property type="project" value="UniProtKB-SubCell"/>
</dbReference>
<dbReference type="AlphaFoldDB" id="A0A9W6ZY59"/>
<comment type="cofactor">
    <cofactor evidence="2">
        <name>Mg(2+)</name>
        <dbReference type="ChEBI" id="CHEBI:18420"/>
    </cofactor>
</comment>
<dbReference type="SUPFAM" id="SSF81631">
    <property type="entry name" value="PAP/OAS1 substrate-binding domain"/>
    <property type="match status" value="1"/>
</dbReference>
<dbReference type="OrthoDB" id="412748at2759"/>
<feature type="region of interest" description="Disordered" evidence="13">
    <location>
        <begin position="569"/>
        <end position="650"/>
    </location>
</feature>
<reference evidence="18" key="1">
    <citation type="journal article" date="2023" name="Commun. Biol.">
        <title>Genome analysis of Parmales, the sister group of diatoms, reveals the evolutionary specialization of diatoms from phago-mixotrophs to photoautotrophs.</title>
        <authorList>
            <person name="Ban H."/>
            <person name="Sato S."/>
            <person name="Yoshikawa S."/>
            <person name="Yamada K."/>
            <person name="Nakamura Y."/>
            <person name="Ichinomiya M."/>
            <person name="Sato N."/>
            <person name="Blanc-Mathieu R."/>
            <person name="Endo H."/>
            <person name="Kuwata A."/>
            <person name="Ogata H."/>
        </authorList>
    </citation>
    <scope>NUCLEOTIDE SEQUENCE [LARGE SCALE GENOMIC DNA]</scope>
    <source>
        <strain evidence="18">NIES 3700</strain>
    </source>
</reference>
<feature type="compositionally biased region" description="Low complexity" evidence="13">
    <location>
        <begin position="619"/>
        <end position="633"/>
    </location>
</feature>
<evidence type="ECO:0000256" key="3">
    <source>
        <dbReference type="ARBA" id="ARBA00004123"/>
    </source>
</evidence>
<comment type="caution">
    <text evidence="17">The sequence shown here is derived from an EMBL/GenBank/DDBJ whole genome shotgun (WGS) entry which is preliminary data.</text>
</comment>
<dbReference type="GO" id="GO:0005524">
    <property type="term" value="F:ATP binding"/>
    <property type="evidence" value="ECO:0007669"/>
    <property type="project" value="UniProtKB-KW"/>
</dbReference>
<feature type="compositionally biased region" description="Low complexity" evidence="13">
    <location>
        <begin position="1"/>
        <end position="42"/>
    </location>
</feature>
<evidence type="ECO:0000259" key="15">
    <source>
        <dbReference type="Pfam" id="PF04928"/>
    </source>
</evidence>
<dbReference type="InterPro" id="IPR048840">
    <property type="entry name" value="PolA_pol_NTPase"/>
</dbReference>
<dbReference type="EC" id="2.7.7.19" evidence="5"/>
<evidence type="ECO:0000256" key="5">
    <source>
        <dbReference type="ARBA" id="ARBA00012388"/>
    </source>
</evidence>
<dbReference type="Pfam" id="PF20750">
    <property type="entry name" value="PAP_NTPase"/>
    <property type="match status" value="1"/>
</dbReference>
<proteinExistence type="inferred from homology"/>
<dbReference type="Proteomes" id="UP001165122">
    <property type="component" value="Unassembled WGS sequence"/>
</dbReference>
<dbReference type="Pfam" id="PF04928">
    <property type="entry name" value="PAP_central"/>
    <property type="match status" value="1"/>
</dbReference>
<feature type="compositionally biased region" description="Pro residues" evidence="13">
    <location>
        <begin position="145"/>
        <end position="157"/>
    </location>
</feature>
<dbReference type="PANTHER" id="PTHR10682:SF10">
    <property type="entry name" value="POLYNUCLEOTIDE ADENYLYLTRANSFERASE"/>
    <property type="match status" value="1"/>
</dbReference>
<dbReference type="InterPro" id="IPR007012">
    <property type="entry name" value="PolA_pol_cen_dom"/>
</dbReference>
<dbReference type="GO" id="GO:0003723">
    <property type="term" value="F:RNA binding"/>
    <property type="evidence" value="ECO:0007669"/>
    <property type="project" value="InterPro"/>
</dbReference>
<evidence type="ECO:0000256" key="8">
    <source>
        <dbReference type="ARBA" id="ARBA00022723"/>
    </source>
</evidence>
<evidence type="ECO:0000256" key="1">
    <source>
        <dbReference type="ARBA" id="ARBA00001936"/>
    </source>
</evidence>
<feature type="compositionally biased region" description="Pro residues" evidence="13">
    <location>
        <begin position="119"/>
        <end position="129"/>
    </location>
</feature>
<evidence type="ECO:0000256" key="2">
    <source>
        <dbReference type="ARBA" id="ARBA00001946"/>
    </source>
</evidence>
<evidence type="ECO:0000256" key="6">
    <source>
        <dbReference type="ARBA" id="ARBA00022664"/>
    </source>
</evidence>
<dbReference type="Gene3D" id="1.10.1410.10">
    <property type="match status" value="1"/>
</dbReference>
<gene>
    <name evidence="17" type="ORF">TrLO_g2223</name>
</gene>
<keyword evidence="18" id="KW-1185">Reference proteome</keyword>
<feature type="region of interest" description="Disordered" evidence="13">
    <location>
        <begin position="110"/>
        <end position="161"/>
    </location>
</feature>
<comment type="subcellular location">
    <subcellularLocation>
        <location evidence="3">Nucleus</location>
    </subcellularLocation>
</comment>
<feature type="domain" description="Poly(A) polymerase nucleotidyltransferase" evidence="16">
    <location>
        <begin position="163"/>
        <end position="291"/>
    </location>
</feature>
<dbReference type="SUPFAM" id="SSF55003">
    <property type="entry name" value="PAP/Archaeal CCA-adding enzyme, C-terminal domain"/>
    <property type="match status" value="1"/>
</dbReference>
<dbReference type="Gene3D" id="3.30.70.590">
    <property type="entry name" value="Poly(A) polymerase predicted RNA binding domain"/>
    <property type="match status" value="1"/>
</dbReference>
<dbReference type="GO" id="GO:1990817">
    <property type="term" value="F:poly(A) RNA polymerase activity"/>
    <property type="evidence" value="ECO:0007669"/>
    <property type="project" value="UniProtKB-EC"/>
</dbReference>